<dbReference type="Gene3D" id="3.30.565.10">
    <property type="entry name" value="Histidine kinase-like ATPase, C-terminal domain"/>
    <property type="match status" value="1"/>
</dbReference>
<dbReference type="PANTHER" id="PTHR45436">
    <property type="entry name" value="SENSOR HISTIDINE KINASE YKOH"/>
    <property type="match status" value="1"/>
</dbReference>
<keyword evidence="7" id="KW-0418">Kinase</keyword>
<dbReference type="SMART" id="SM00388">
    <property type="entry name" value="HisKA"/>
    <property type="match status" value="1"/>
</dbReference>
<name>A0A0B4XS00_9GAMM</name>
<keyword evidence="9 11" id="KW-0472">Membrane</keyword>
<evidence type="ECO:0000259" key="12">
    <source>
        <dbReference type="PROSITE" id="PS50109"/>
    </source>
</evidence>
<evidence type="ECO:0000256" key="5">
    <source>
        <dbReference type="ARBA" id="ARBA00022679"/>
    </source>
</evidence>
<dbReference type="InterPro" id="IPR005467">
    <property type="entry name" value="His_kinase_dom"/>
</dbReference>
<dbReference type="InterPro" id="IPR003594">
    <property type="entry name" value="HATPase_dom"/>
</dbReference>
<evidence type="ECO:0000256" key="4">
    <source>
        <dbReference type="ARBA" id="ARBA00022553"/>
    </source>
</evidence>
<dbReference type="InterPro" id="IPR050428">
    <property type="entry name" value="TCS_sensor_his_kinase"/>
</dbReference>
<keyword evidence="5" id="KW-0808">Transferase</keyword>
<dbReference type="SUPFAM" id="SSF55874">
    <property type="entry name" value="ATPase domain of HSP90 chaperone/DNA topoisomerase II/histidine kinase"/>
    <property type="match status" value="1"/>
</dbReference>
<protein>
    <recommendedName>
        <fullName evidence="3">histidine kinase</fullName>
        <ecNumber evidence="3">2.7.13.3</ecNumber>
    </recommendedName>
</protein>
<proteinExistence type="predicted"/>
<feature type="domain" description="Histidine kinase" evidence="12">
    <location>
        <begin position="253"/>
        <end position="455"/>
    </location>
</feature>
<keyword evidence="4" id="KW-0597">Phosphoprotein</keyword>
<evidence type="ECO:0000256" key="10">
    <source>
        <dbReference type="SAM" id="MobiDB-lite"/>
    </source>
</evidence>
<dbReference type="InterPro" id="IPR004358">
    <property type="entry name" value="Sig_transdc_His_kin-like_C"/>
</dbReference>
<dbReference type="KEGG" id="apac:S7S_13000"/>
<dbReference type="EC" id="2.7.13.3" evidence="3"/>
<keyword evidence="6 11" id="KW-0812">Transmembrane</keyword>
<dbReference type="SMART" id="SM00387">
    <property type="entry name" value="HATPase_c"/>
    <property type="match status" value="1"/>
</dbReference>
<dbReference type="Pfam" id="PF02518">
    <property type="entry name" value="HATPase_c"/>
    <property type="match status" value="1"/>
</dbReference>
<reference evidence="13 14" key="1">
    <citation type="journal article" date="2012" name="J. Bacteriol.">
        <title>Genome sequence of an alkane-degrading bacterium, Alcanivorax pacificus type strain W11-5, isolated from deep sea sediment.</title>
        <authorList>
            <person name="Lai Q."/>
            <person name="Shao Z."/>
        </authorList>
    </citation>
    <scope>NUCLEOTIDE SEQUENCE [LARGE SCALE GENOMIC DNA]</scope>
    <source>
        <strain evidence="13 14">W11-5</strain>
    </source>
</reference>
<dbReference type="Gene3D" id="1.10.287.130">
    <property type="match status" value="1"/>
</dbReference>
<accession>A0A0B4XS00</accession>
<evidence type="ECO:0000313" key="14">
    <source>
        <dbReference type="Proteomes" id="UP000006764"/>
    </source>
</evidence>
<dbReference type="CDD" id="cd00082">
    <property type="entry name" value="HisKA"/>
    <property type="match status" value="1"/>
</dbReference>
<keyword evidence="14" id="KW-1185">Reference proteome</keyword>
<dbReference type="GO" id="GO:0005886">
    <property type="term" value="C:plasma membrane"/>
    <property type="evidence" value="ECO:0007669"/>
    <property type="project" value="TreeGrafter"/>
</dbReference>
<feature type="region of interest" description="Disordered" evidence="10">
    <location>
        <begin position="1"/>
        <end position="26"/>
    </location>
</feature>
<gene>
    <name evidence="13" type="ORF">S7S_13000</name>
</gene>
<dbReference type="SUPFAM" id="SSF47384">
    <property type="entry name" value="Homodimeric domain of signal transducing histidine kinase"/>
    <property type="match status" value="1"/>
</dbReference>
<dbReference type="PRINTS" id="PR00344">
    <property type="entry name" value="BCTRLSENSOR"/>
</dbReference>
<keyword evidence="8 11" id="KW-1133">Transmembrane helix</keyword>
<evidence type="ECO:0000256" key="3">
    <source>
        <dbReference type="ARBA" id="ARBA00012438"/>
    </source>
</evidence>
<evidence type="ECO:0000256" key="11">
    <source>
        <dbReference type="SAM" id="Phobius"/>
    </source>
</evidence>
<evidence type="ECO:0000256" key="8">
    <source>
        <dbReference type="ARBA" id="ARBA00022989"/>
    </source>
</evidence>
<feature type="transmembrane region" description="Helical" evidence="11">
    <location>
        <begin position="41"/>
        <end position="66"/>
    </location>
</feature>
<evidence type="ECO:0000256" key="9">
    <source>
        <dbReference type="ARBA" id="ARBA00023136"/>
    </source>
</evidence>
<dbReference type="PROSITE" id="PS50109">
    <property type="entry name" value="HIS_KIN"/>
    <property type="match status" value="1"/>
</dbReference>
<dbReference type="Pfam" id="PF00512">
    <property type="entry name" value="HisKA"/>
    <property type="match status" value="1"/>
</dbReference>
<comment type="subcellular location">
    <subcellularLocation>
        <location evidence="2">Membrane</location>
    </subcellularLocation>
</comment>
<dbReference type="STRING" id="391936.S7S_13000"/>
<dbReference type="GO" id="GO:0000155">
    <property type="term" value="F:phosphorelay sensor kinase activity"/>
    <property type="evidence" value="ECO:0007669"/>
    <property type="project" value="InterPro"/>
</dbReference>
<dbReference type="HOGENOM" id="CLU_000445_89_37_6"/>
<feature type="transmembrane region" description="Helical" evidence="11">
    <location>
        <begin position="158"/>
        <end position="181"/>
    </location>
</feature>
<evidence type="ECO:0000256" key="2">
    <source>
        <dbReference type="ARBA" id="ARBA00004370"/>
    </source>
</evidence>
<evidence type="ECO:0000313" key="13">
    <source>
        <dbReference type="EMBL" id="AJD49012.1"/>
    </source>
</evidence>
<sequence>MTQQAAPQPPLRDRLKRAAGRSVREDAMASRRRSGVQYRLARFYLTQVVLISLTTVLGVMATAKIIEHVLVKQALMLEAQHFWQLYDRQPDFPRPNTRHLLGLLDDPAHAHDRIPDAFLNLEPGFHRVPLGGDQPIVYLERRGDLTLYLIFDERRVSALALVFGVAPLAGVLLVIYLMSFLTWRKSRQLMSPLVQLAEMLRDVPLRETGTARPDFASIETEADSEVAVLVSALEAYSDRLLDFVVRERQFSRDASHELRTPLAVIRANLELLSERYPGTPSVRRIEDTVGDMEALIETLLLLARSEYKALPSDHLIVNDLVLNLVERLQPLAQRKAVTLDCTQRAMLTLEVPEQVLSIVLTNLVRNAINYTNSGSVEVIIGEQEILVRDTGPGINPEELERLLRPFERGQGNAEGGHGLGLAIVQRLCEHCRWELEVASQPGQGTQVRISFPGWQRRGE</sequence>
<dbReference type="AlphaFoldDB" id="A0A0B4XS00"/>
<dbReference type="InterPro" id="IPR036097">
    <property type="entry name" value="HisK_dim/P_sf"/>
</dbReference>
<evidence type="ECO:0000256" key="6">
    <source>
        <dbReference type="ARBA" id="ARBA00022692"/>
    </source>
</evidence>
<comment type="catalytic activity">
    <reaction evidence="1">
        <text>ATP + protein L-histidine = ADP + protein N-phospho-L-histidine.</text>
        <dbReference type="EC" id="2.7.13.3"/>
    </reaction>
</comment>
<dbReference type="EMBL" id="CP004387">
    <property type="protein sequence ID" value="AJD49012.1"/>
    <property type="molecule type" value="Genomic_DNA"/>
</dbReference>
<evidence type="ECO:0000256" key="1">
    <source>
        <dbReference type="ARBA" id="ARBA00000085"/>
    </source>
</evidence>
<dbReference type="Proteomes" id="UP000006764">
    <property type="component" value="Chromosome"/>
</dbReference>
<evidence type="ECO:0000256" key="7">
    <source>
        <dbReference type="ARBA" id="ARBA00022777"/>
    </source>
</evidence>
<dbReference type="InterPro" id="IPR003661">
    <property type="entry name" value="HisK_dim/P_dom"/>
</dbReference>
<dbReference type="InterPro" id="IPR036890">
    <property type="entry name" value="HATPase_C_sf"/>
</dbReference>
<organism evidence="13 14">
    <name type="scientific">Isoalcanivorax pacificus W11-5</name>
    <dbReference type="NCBI Taxonomy" id="391936"/>
    <lineage>
        <taxon>Bacteria</taxon>
        <taxon>Pseudomonadati</taxon>
        <taxon>Pseudomonadota</taxon>
        <taxon>Gammaproteobacteria</taxon>
        <taxon>Oceanospirillales</taxon>
        <taxon>Alcanivoracaceae</taxon>
        <taxon>Isoalcanivorax</taxon>
    </lineage>
</organism>
<dbReference type="PANTHER" id="PTHR45436:SF16">
    <property type="entry name" value="HISTIDINE KINASE"/>
    <property type="match status" value="1"/>
</dbReference>